<dbReference type="Pfam" id="PF00501">
    <property type="entry name" value="AMP-binding"/>
    <property type="match status" value="1"/>
</dbReference>
<dbReference type="InterPro" id="IPR020845">
    <property type="entry name" value="AMP-binding_CS"/>
</dbReference>
<dbReference type="EC" id="6.2.1.3" evidence="4"/>
<dbReference type="PROSITE" id="PS00455">
    <property type="entry name" value="AMP_BINDING"/>
    <property type="match status" value="1"/>
</dbReference>
<dbReference type="PANTHER" id="PTHR43272">
    <property type="entry name" value="LONG-CHAIN-FATTY-ACID--COA LIGASE"/>
    <property type="match status" value="1"/>
</dbReference>
<evidence type="ECO:0000256" key="1">
    <source>
        <dbReference type="ARBA" id="ARBA00022741"/>
    </source>
</evidence>
<name>A0ABU1ZKK0_9BURK</name>
<proteinExistence type="predicted"/>
<dbReference type="InterPro" id="IPR042099">
    <property type="entry name" value="ANL_N_sf"/>
</dbReference>
<comment type="caution">
    <text evidence="4">The sequence shown here is derived from an EMBL/GenBank/DDBJ whole genome shotgun (WGS) entry which is preliminary data.</text>
</comment>
<keyword evidence="1" id="KW-0547">Nucleotide-binding</keyword>
<keyword evidence="2" id="KW-0067">ATP-binding</keyword>
<organism evidence="4 5">
    <name type="scientific">Rhodoferax saidenbachensis</name>
    <dbReference type="NCBI Taxonomy" id="1484693"/>
    <lineage>
        <taxon>Bacteria</taxon>
        <taxon>Pseudomonadati</taxon>
        <taxon>Pseudomonadota</taxon>
        <taxon>Betaproteobacteria</taxon>
        <taxon>Burkholderiales</taxon>
        <taxon>Comamonadaceae</taxon>
        <taxon>Rhodoferax</taxon>
    </lineage>
</organism>
<protein>
    <submittedName>
        <fullName evidence="4">Long-chain acyl-CoA synthetase</fullName>
        <ecNumber evidence="4">6.2.1.3</ecNumber>
    </submittedName>
</protein>
<dbReference type="Proteomes" id="UP001268089">
    <property type="component" value="Unassembled WGS sequence"/>
</dbReference>
<feature type="domain" description="AMP-dependent synthetase/ligase" evidence="3">
    <location>
        <begin position="13"/>
        <end position="429"/>
    </location>
</feature>
<gene>
    <name evidence="4" type="ORF">J2X15_001353</name>
</gene>
<reference evidence="4 5" key="1">
    <citation type="submission" date="2023-07" db="EMBL/GenBank/DDBJ databases">
        <title>Sorghum-associated microbial communities from plants grown in Nebraska, USA.</title>
        <authorList>
            <person name="Schachtman D."/>
        </authorList>
    </citation>
    <scope>NUCLEOTIDE SEQUENCE [LARGE SCALE GENOMIC DNA]</scope>
    <source>
        <strain evidence="4 5">BE308</strain>
    </source>
</reference>
<dbReference type="Gene3D" id="3.40.50.12780">
    <property type="entry name" value="N-terminal domain of ligase-like"/>
    <property type="match status" value="1"/>
</dbReference>
<dbReference type="SUPFAM" id="SSF56801">
    <property type="entry name" value="Acetyl-CoA synthetase-like"/>
    <property type="match status" value="1"/>
</dbReference>
<evidence type="ECO:0000256" key="2">
    <source>
        <dbReference type="ARBA" id="ARBA00022840"/>
    </source>
</evidence>
<dbReference type="EMBL" id="JAVDXO010000002">
    <property type="protein sequence ID" value="MDR7306075.1"/>
    <property type="molecule type" value="Genomic_DNA"/>
</dbReference>
<dbReference type="GO" id="GO:0004467">
    <property type="term" value="F:long-chain fatty acid-CoA ligase activity"/>
    <property type="evidence" value="ECO:0007669"/>
    <property type="project" value="UniProtKB-EC"/>
</dbReference>
<sequence>MGTHTTFPQLLLQHASQRPQAPAMREKEYGIWQALTWSGLAQMVEQIAAGLHQAGLRRDDHMVVVGANRPRLYATMLAAQSLGAVPIPLYQDAAAPECVFPINNADVRFAFAEDQEQVDKLLEVRAQCPQLAHIYFDDPRGLRHYDEPGLAALDALQASGRAFAAAQPNFFKSEIAKIAHTDVAAMFFTSGTTGNPKGVVHTHDSLLNRARAGAEFDKLTGDEEVLAYLPPAWIGQNIFSYAQWLSCGYVVNCPESSATATIDLKEIGPTYYFAPPRIFEGLLTSVMIRMEDAGAIKRHMFHYFMGVAKKVGPALMDGLPVSAADRALYALGNVLVYGPLRNTLGFSRVRVAYTAGEAIGPDLFTFYRSIGINLKQLYGSTETAVFVCLQPDNQARADTVGVPCEGVEIKVADNGEILIKSPGLFTAYYKNPAATAEVLTADGWYHSSDAGFIDAQGHLKIIDRVKDVGRIKGGAFDAAMFAPKYVENKLKFFQHIKEVVAYGDGRDQVCVLINIDFDAVGNWAERRNLPYAGYTDLAQKPEVYQLIKECVEKVNADLSADALLAGSQVSRFLVLHKELDADDGELTRTNKVRRGFIADKYDVLVDALYSGKTSQFIETQVKFEDGRTGSVSATLRIDDAKTFAPVKAAA</sequence>
<accession>A0ABU1ZKK0</accession>
<keyword evidence="5" id="KW-1185">Reference proteome</keyword>
<keyword evidence="4" id="KW-0436">Ligase</keyword>
<evidence type="ECO:0000313" key="4">
    <source>
        <dbReference type="EMBL" id="MDR7306075.1"/>
    </source>
</evidence>
<evidence type="ECO:0000313" key="5">
    <source>
        <dbReference type="Proteomes" id="UP001268089"/>
    </source>
</evidence>
<dbReference type="Pfam" id="PF23562">
    <property type="entry name" value="AMP-binding_C_3"/>
    <property type="match status" value="1"/>
</dbReference>
<dbReference type="PANTHER" id="PTHR43272:SF33">
    <property type="entry name" value="AMP-BINDING DOMAIN-CONTAINING PROTEIN-RELATED"/>
    <property type="match status" value="1"/>
</dbReference>
<dbReference type="InterPro" id="IPR000873">
    <property type="entry name" value="AMP-dep_synth/lig_dom"/>
</dbReference>
<dbReference type="RefSeq" id="WP_310340655.1">
    <property type="nucleotide sequence ID" value="NZ_JAVDXO010000002.1"/>
</dbReference>
<evidence type="ECO:0000259" key="3">
    <source>
        <dbReference type="Pfam" id="PF00501"/>
    </source>
</evidence>